<dbReference type="GO" id="GO:0008843">
    <property type="term" value="F:endochitinase activity"/>
    <property type="evidence" value="ECO:0007669"/>
    <property type="project" value="UniProtKB-EC"/>
</dbReference>
<evidence type="ECO:0000256" key="3">
    <source>
        <dbReference type="ARBA" id="ARBA00022801"/>
    </source>
</evidence>
<evidence type="ECO:0000256" key="2">
    <source>
        <dbReference type="ARBA" id="ARBA00012729"/>
    </source>
</evidence>
<dbReference type="SUPFAM" id="SSF49265">
    <property type="entry name" value="Fibronectin type III"/>
    <property type="match status" value="1"/>
</dbReference>
<dbReference type="InterPro" id="IPR003610">
    <property type="entry name" value="CBM5/12"/>
</dbReference>
<dbReference type="PROSITE" id="PS01095">
    <property type="entry name" value="GH18_1"/>
    <property type="match status" value="1"/>
</dbReference>
<dbReference type="CDD" id="cd00063">
    <property type="entry name" value="FN3"/>
    <property type="match status" value="1"/>
</dbReference>
<dbReference type="PROSITE" id="PS50853">
    <property type="entry name" value="FN3"/>
    <property type="match status" value="1"/>
</dbReference>
<comment type="similarity">
    <text evidence="1">Belongs to the glycosyl hydrolase 18 family. Chitinase class II subfamily.</text>
</comment>
<dbReference type="Gene3D" id="2.60.40.10">
    <property type="entry name" value="Immunoglobulins"/>
    <property type="match status" value="1"/>
</dbReference>
<dbReference type="RefSeq" id="WP_042748780.1">
    <property type="nucleotide sequence ID" value="NZ_AZSI01000148.1"/>
</dbReference>
<dbReference type="Proteomes" id="UP000028401">
    <property type="component" value="Unassembled WGS sequence"/>
</dbReference>
<gene>
    <name evidence="10" type="ORF">U725_02245</name>
</gene>
<dbReference type="SUPFAM" id="SSF51445">
    <property type="entry name" value="(Trans)glycosidases"/>
    <property type="match status" value="1"/>
</dbReference>
<evidence type="ECO:0000259" key="9">
    <source>
        <dbReference type="PROSITE" id="PS51910"/>
    </source>
</evidence>
<dbReference type="InterPro" id="IPR036116">
    <property type="entry name" value="FN3_sf"/>
</dbReference>
<evidence type="ECO:0000256" key="7">
    <source>
        <dbReference type="RuleBase" id="RU000489"/>
    </source>
</evidence>
<dbReference type="PROSITE" id="PS51910">
    <property type="entry name" value="GH18_2"/>
    <property type="match status" value="1"/>
</dbReference>
<reference evidence="10 11" key="1">
    <citation type="submission" date="2014-06" db="EMBL/GenBank/DDBJ databases">
        <title>Draft genome sequence of the putrescine producing strain Lactococcus lactis subsp cremoris GE214.</title>
        <authorList>
            <person name="Ladero V."/>
            <person name="Linares D.M."/>
            <person name="del Rio B."/>
            <person name="Mayo B."/>
            <person name="Martin M.C."/>
            <person name="Fernandez M."/>
            <person name="Alvarez M.A."/>
        </authorList>
    </citation>
    <scope>NUCLEOTIDE SEQUENCE [LARGE SCALE GENOMIC DNA]</scope>
    <source>
        <strain evidence="10 11">GE214</strain>
    </source>
</reference>
<keyword evidence="5 7" id="KW-0326">Glycosidase</keyword>
<evidence type="ECO:0000259" key="8">
    <source>
        <dbReference type="PROSITE" id="PS50853"/>
    </source>
</evidence>
<proteinExistence type="inferred from homology"/>
<protein>
    <recommendedName>
        <fullName evidence="2">chitinase</fullName>
        <ecNumber evidence="2">3.2.1.14</ecNumber>
    </recommendedName>
</protein>
<evidence type="ECO:0000256" key="1">
    <source>
        <dbReference type="ARBA" id="ARBA00009121"/>
    </source>
</evidence>
<dbReference type="InterPro" id="IPR013783">
    <property type="entry name" value="Ig-like_fold"/>
</dbReference>
<evidence type="ECO:0000313" key="11">
    <source>
        <dbReference type="Proteomes" id="UP000028401"/>
    </source>
</evidence>
<dbReference type="SMART" id="SM00495">
    <property type="entry name" value="ChtBD3"/>
    <property type="match status" value="1"/>
</dbReference>
<dbReference type="SMART" id="SM00636">
    <property type="entry name" value="Glyco_18"/>
    <property type="match status" value="1"/>
</dbReference>
<dbReference type="InterPro" id="IPR001223">
    <property type="entry name" value="Glyco_hydro18_cat"/>
</dbReference>
<dbReference type="CDD" id="cd12215">
    <property type="entry name" value="ChiC_BD"/>
    <property type="match status" value="1"/>
</dbReference>
<organism evidence="10 11">
    <name type="scientific">Lactococcus cremoris subsp. cremoris GE214</name>
    <dbReference type="NCBI Taxonomy" id="1415168"/>
    <lineage>
        <taxon>Bacteria</taxon>
        <taxon>Bacillati</taxon>
        <taxon>Bacillota</taxon>
        <taxon>Bacilli</taxon>
        <taxon>Lactobacillales</taxon>
        <taxon>Streptococcaceae</taxon>
        <taxon>Lactococcus</taxon>
        <taxon>Lactococcus cremoris subsp. cremoris</taxon>
    </lineage>
</organism>
<dbReference type="Pfam" id="PF00704">
    <property type="entry name" value="Glyco_hydro_18"/>
    <property type="match status" value="1"/>
</dbReference>
<dbReference type="GO" id="GO:0030246">
    <property type="term" value="F:carbohydrate binding"/>
    <property type="evidence" value="ECO:0007669"/>
    <property type="project" value="InterPro"/>
</dbReference>
<dbReference type="InterPro" id="IPR011583">
    <property type="entry name" value="Chitinase_II/V-like_cat"/>
</dbReference>
<dbReference type="InterPro" id="IPR036573">
    <property type="entry name" value="CBM_sf_5/12"/>
</dbReference>
<evidence type="ECO:0000256" key="6">
    <source>
        <dbReference type="ARBA" id="ARBA00023326"/>
    </source>
</evidence>
<feature type="domain" description="GH18" evidence="9">
    <location>
        <begin position="43"/>
        <end position="351"/>
    </location>
</feature>
<dbReference type="SUPFAM" id="SSF51055">
    <property type="entry name" value="Carbohydrate binding domain"/>
    <property type="match status" value="1"/>
</dbReference>
<keyword evidence="6" id="KW-0624">Polysaccharide degradation</keyword>
<sequence>MISVKKRKNIKVFLITASIGIVALGGQRVLADAASEIVNPKDKVLVGYWHNWKSTGKDGYKGGSSADFNLSNTQEGYNVINVSFMKTPEGQTLPTFKPYNKTDAEFRAEVSKLNAEGKSVLIALGGADAHIELKKSQETDFVNEIIRLVDTYGFDGLDIDLEQAAIEAADNQTVIPSALKTVKDHYRKDGKNFMITMAPEFPYLTSSGKYAPYINNLDSYYDFINPQYYNQGGDGFWDSDLNMWISQSNDEKKEDFLYGLTKRLVTGTDGFIKIPASKFVIGLPSNNDAAATGYVKDPNAVKNALNRLKASGNEIKGLITWSVNWDAGSNSNGEKYNNTFVNTYAPMLFNNQPIEDTEKPTLPTISINNVTASTATIQGKSTDNVRIDYYEIKIGTQSFKSTSGLQNVTGLSPKTEYNVEVVAVDPSGNRSDTAKATFITHDTSEENNIWQKDKIYVQGDRITFNGVDYEAKWWNTGQQPDQSGDFGPWKKL</sequence>
<feature type="domain" description="Fibronectin type-III" evidence="8">
    <location>
        <begin position="359"/>
        <end position="446"/>
    </location>
</feature>
<dbReference type="Gene3D" id="3.20.20.80">
    <property type="entry name" value="Glycosidases"/>
    <property type="match status" value="1"/>
</dbReference>
<dbReference type="Gene3D" id="2.10.10.20">
    <property type="entry name" value="Carbohydrate-binding module superfamily 5/12"/>
    <property type="match status" value="1"/>
</dbReference>
<dbReference type="GO" id="GO:0008061">
    <property type="term" value="F:chitin binding"/>
    <property type="evidence" value="ECO:0007669"/>
    <property type="project" value="InterPro"/>
</dbReference>
<comment type="caution">
    <text evidence="10">The sequence shown here is derived from an EMBL/GenBank/DDBJ whole genome shotgun (WGS) entry which is preliminary data.</text>
</comment>
<dbReference type="AlphaFoldDB" id="A0A084A8I5"/>
<keyword evidence="3 7" id="KW-0378">Hydrolase</keyword>
<accession>A0A084A8I5</accession>
<dbReference type="PATRIC" id="fig|1415168.3.peg.2306"/>
<dbReference type="InterPro" id="IPR017853">
    <property type="entry name" value="GH"/>
</dbReference>
<evidence type="ECO:0000256" key="5">
    <source>
        <dbReference type="ARBA" id="ARBA00023295"/>
    </source>
</evidence>
<evidence type="ECO:0000313" key="10">
    <source>
        <dbReference type="EMBL" id="KEY61614.1"/>
    </source>
</evidence>
<keyword evidence="4" id="KW-0119">Carbohydrate metabolism</keyword>
<dbReference type="PANTHER" id="PTHR45708:SF49">
    <property type="entry name" value="ENDOCHITINASE"/>
    <property type="match status" value="1"/>
</dbReference>
<dbReference type="PANTHER" id="PTHR45708">
    <property type="entry name" value="ENDOCHITINASE"/>
    <property type="match status" value="1"/>
</dbReference>
<dbReference type="InterPro" id="IPR001579">
    <property type="entry name" value="Glyco_hydro_18_chit_AS"/>
</dbReference>
<dbReference type="EMBL" id="AZSI01000148">
    <property type="protein sequence ID" value="KEY61614.1"/>
    <property type="molecule type" value="Genomic_DNA"/>
</dbReference>
<dbReference type="GO" id="GO:0005576">
    <property type="term" value="C:extracellular region"/>
    <property type="evidence" value="ECO:0007669"/>
    <property type="project" value="InterPro"/>
</dbReference>
<dbReference type="InterPro" id="IPR003961">
    <property type="entry name" value="FN3_dom"/>
</dbReference>
<dbReference type="EC" id="3.2.1.14" evidence="2"/>
<dbReference type="InterPro" id="IPR050542">
    <property type="entry name" value="Glycosyl_Hydrlase18_Chitinase"/>
</dbReference>
<name>A0A084A8I5_LACLC</name>
<dbReference type="CDD" id="cd02871">
    <property type="entry name" value="GH18_chitinase_D-like"/>
    <property type="match status" value="1"/>
</dbReference>
<evidence type="ECO:0000256" key="4">
    <source>
        <dbReference type="ARBA" id="ARBA00023277"/>
    </source>
</evidence>
<dbReference type="Pfam" id="PF02839">
    <property type="entry name" value="CBM_5_12"/>
    <property type="match status" value="1"/>
</dbReference>
<dbReference type="GO" id="GO:0000272">
    <property type="term" value="P:polysaccharide catabolic process"/>
    <property type="evidence" value="ECO:0007669"/>
    <property type="project" value="UniProtKB-KW"/>
</dbReference>